<keyword evidence="1" id="KW-0472">Membrane</keyword>
<feature type="transmembrane region" description="Helical" evidence="1">
    <location>
        <begin position="195"/>
        <end position="214"/>
    </location>
</feature>
<feature type="transmembrane region" description="Helical" evidence="1">
    <location>
        <begin position="9"/>
        <end position="27"/>
    </location>
</feature>
<protein>
    <submittedName>
        <fullName evidence="2">Uncharacterized protein</fullName>
    </submittedName>
</protein>
<feature type="transmembrane region" description="Helical" evidence="1">
    <location>
        <begin position="229"/>
        <end position="253"/>
    </location>
</feature>
<dbReference type="KEGG" id="abac:LuPra_00995"/>
<accession>A0A143PJ67</accession>
<proteinExistence type="predicted"/>
<dbReference type="STRING" id="1855912.LuPra_00995"/>
<organism evidence="2 3">
    <name type="scientific">Luteitalea pratensis</name>
    <dbReference type="NCBI Taxonomy" id="1855912"/>
    <lineage>
        <taxon>Bacteria</taxon>
        <taxon>Pseudomonadati</taxon>
        <taxon>Acidobacteriota</taxon>
        <taxon>Vicinamibacteria</taxon>
        <taxon>Vicinamibacterales</taxon>
        <taxon>Vicinamibacteraceae</taxon>
        <taxon>Luteitalea</taxon>
    </lineage>
</organism>
<evidence type="ECO:0000313" key="3">
    <source>
        <dbReference type="Proteomes" id="UP000076079"/>
    </source>
</evidence>
<keyword evidence="1" id="KW-1133">Transmembrane helix</keyword>
<reference evidence="3" key="2">
    <citation type="submission" date="2016-04" db="EMBL/GenBank/DDBJ databases">
        <title>First Complete Genome Sequence of a Subdivision 6 Acidobacterium.</title>
        <authorList>
            <person name="Huang S."/>
            <person name="Vieira S."/>
            <person name="Bunk B."/>
            <person name="Riedel T."/>
            <person name="Sproeer C."/>
            <person name="Overmann J."/>
        </authorList>
    </citation>
    <scope>NUCLEOTIDE SEQUENCE [LARGE SCALE GENOMIC DNA]</scope>
    <source>
        <strain evidence="3">DSM 100886 HEG_-6_39</strain>
    </source>
</reference>
<keyword evidence="3" id="KW-1185">Reference proteome</keyword>
<feature type="transmembrane region" description="Helical" evidence="1">
    <location>
        <begin position="161"/>
        <end position="183"/>
    </location>
</feature>
<dbReference type="EMBL" id="CP015136">
    <property type="protein sequence ID" value="AMY07814.1"/>
    <property type="molecule type" value="Genomic_DNA"/>
</dbReference>
<reference evidence="2 3" key="1">
    <citation type="journal article" date="2016" name="Genome Announc.">
        <title>First Complete Genome Sequence of a Subdivision 6 Acidobacterium Strain.</title>
        <authorList>
            <person name="Huang S."/>
            <person name="Vieira S."/>
            <person name="Bunk B."/>
            <person name="Riedel T."/>
            <person name="Sproer C."/>
            <person name="Overmann J."/>
        </authorList>
    </citation>
    <scope>NUCLEOTIDE SEQUENCE [LARGE SCALE GENOMIC DNA]</scope>
    <source>
        <strain evidence="3">DSM 100886 HEG_-6_39</strain>
    </source>
</reference>
<evidence type="ECO:0000256" key="1">
    <source>
        <dbReference type="SAM" id="Phobius"/>
    </source>
</evidence>
<feature type="transmembrane region" description="Helical" evidence="1">
    <location>
        <begin position="139"/>
        <end position="155"/>
    </location>
</feature>
<name>A0A143PJ67_LUTPR</name>
<dbReference type="AlphaFoldDB" id="A0A143PJ67"/>
<keyword evidence="1" id="KW-0812">Transmembrane</keyword>
<feature type="transmembrane region" description="Helical" evidence="1">
    <location>
        <begin position="96"/>
        <end position="118"/>
    </location>
</feature>
<feature type="transmembrane region" description="Helical" evidence="1">
    <location>
        <begin position="265"/>
        <end position="285"/>
    </location>
</feature>
<gene>
    <name evidence="2" type="ORF">LuPra_00995</name>
</gene>
<evidence type="ECO:0000313" key="2">
    <source>
        <dbReference type="EMBL" id="AMY07814.1"/>
    </source>
</evidence>
<dbReference type="Proteomes" id="UP000076079">
    <property type="component" value="Chromosome"/>
</dbReference>
<feature type="transmembrane region" description="Helical" evidence="1">
    <location>
        <begin position="63"/>
        <end position="84"/>
    </location>
</feature>
<sequence length="286" mass="30554">MPRMLRQPEIVWASTIMATVMLSLMVTTQVASMTIQLVVATAATCGAFSCVRPRPDVARPVLGVSRALVSSVVGSFLVFTWLAVSGTTLETTPSAAVFHVVVLIWFIQLALAAHLATLARAGGRLADGWRAAVLRSPEVLWLTLTLLIAVTWRIGPELSDWSGASVMAVAPMTVVFGCLALLLRTPAELRPAAALFRTIVSCFIGLTATTLLMTESPTIGGFRSQGAEFVWAFVLFWQSAITAVCGLLAWAVVREMMTLRTAVRVFFGGAAAIVLAYAAWIAISIL</sequence>